<dbReference type="EMBL" id="JXQQ01000015">
    <property type="protein sequence ID" value="KIQ34471.1"/>
    <property type="molecule type" value="Genomic_DNA"/>
</dbReference>
<gene>
    <name evidence="2" type="ORF">RT97_08000</name>
</gene>
<proteinExistence type="predicted"/>
<dbReference type="Proteomes" id="UP000032067">
    <property type="component" value="Unassembled WGS sequence"/>
</dbReference>
<name>A0A0D0MQ59_VARPD</name>
<accession>A0A0D0MQ59</accession>
<organism evidence="2 3">
    <name type="scientific">Variovorax paradoxus</name>
    <dbReference type="NCBI Taxonomy" id="34073"/>
    <lineage>
        <taxon>Bacteria</taxon>
        <taxon>Pseudomonadati</taxon>
        <taxon>Pseudomonadota</taxon>
        <taxon>Betaproteobacteria</taxon>
        <taxon>Burkholderiales</taxon>
        <taxon>Comamonadaceae</taxon>
        <taxon>Variovorax</taxon>
    </lineage>
</organism>
<comment type="caution">
    <text evidence="2">The sequence shown here is derived from an EMBL/GenBank/DDBJ whole genome shotgun (WGS) entry which is preliminary data.</text>
</comment>
<evidence type="ECO:0000313" key="3">
    <source>
        <dbReference type="Proteomes" id="UP000032067"/>
    </source>
</evidence>
<evidence type="ECO:0000256" key="1">
    <source>
        <dbReference type="SAM" id="SignalP"/>
    </source>
</evidence>
<dbReference type="AlphaFoldDB" id="A0A0D0MQ59"/>
<dbReference type="OrthoDB" id="513141at2"/>
<dbReference type="InterPro" id="IPR046150">
    <property type="entry name" value="DUF6152"/>
</dbReference>
<evidence type="ECO:0000313" key="2">
    <source>
        <dbReference type="EMBL" id="KIQ34471.1"/>
    </source>
</evidence>
<dbReference type="RefSeq" id="WP_042578242.1">
    <property type="nucleotide sequence ID" value="NZ_JXQQ01000015.1"/>
</dbReference>
<reference evidence="2 3" key="1">
    <citation type="submission" date="2014-12" db="EMBL/GenBank/DDBJ databases">
        <title>16Stimator: statistical estimation of ribosomal gene copy numbers from draft genome assemblies.</title>
        <authorList>
            <person name="Perisin M.A."/>
            <person name="Vetter M."/>
            <person name="Gilbert J.A."/>
            <person name="Bergelson J."/>
        </authorList>
    </citation>
    <scope>NUCLEOTIDE SEQUENCE [LARGE SCALE GENOMIC DNA]</scope>
    <source>
        <strain evidence="2 3">MEDvA23</strain>
    </source>
</reference>
<sequence length="155" mass="17246">MMQRRLFVAASTSLALPAWAHHGWSSFDQERPLYLEGRATKVMWRNPHGELELELPENPTLPADLKQRALPKQSTAVDGPALLAKAQLPTRRDRKWQVELAPLTRLQAWGVDEIKPGTQVGVLGFTFTGEKGEAVLRAEYLFVGGKTYGLRSSPA</sequence>
<keyword evidence="1" id="KW-0732">Signal</keyword>
<protein>
    <submittedName>
        <fullName evidence="2">Uncharacterized protein</fullName>
    </submittedName>
</protein>
<feature type="chain" id="PRO_5002234149" evidence="1">
    <location>
        <begin position="21"/>
        <end position="155"/>
    </location>
</feature>
<dbReference type="Pfam" id="PF19649">
    <property type="entry name" value="DUF6152"/>
    <property type="match status" value="1"/>
</dbReference>
<feature type="signal peptide" evidence="1">
    <location>
        <begin position="1"/>
        <end position="20"/>
    </location>
</feature>